<gene>
    <name evidence="1" type="ORF">K4L44_11315</name>
</gene>
<sequence length="273" mass="32279">MKTYSLEDIIISSCNNHSIYIGTFQETEDPDIEWPHRHDFYSLVWFTEGYGINVIDFKEYQIRPNRLFLVKPNQVHNWSYSEDTKGHIIVCEQHMIDHAFLSLFCQSYIDIFPSEERFLLNTFTTLLSDDSLEDDMREKLINIGINYLFAHIHRNHKPPKLLEKESQIILQFSELIYQNISENIPIKTLVEKLKITNDQLSLICQNRLGKSTKSHILELKITEAKRLLYFSQRSIKEISYQLGFEDNSYFARIFKQKVGVSPKQFRNKSTINT</sequence>
<protein>
    <submittedName>
        <fullName evidence="1">AraC family transcriptional regulator</fullName>
    </submittedName>
</protein>
<organism evidence="1 2">
    <name type="scientific">Halosquirtibacter laminarini</name>
    <dbReference type="NCBI Taxonomy" id="3374600"/>
    <lineage>
        <taxon>Bacteria</taxon>
        <taxon>Pseudomonadati</taxon>
        <taxon>Bacteroidota</taxon>
        <taxon>Bacteroidia</taxon>
        <taxon>Marinilabiliales</taxon>
        <taxon>Prolixibacteraceae</taxon>
        <taxon>Halosquirtibacter</taxon>
    </lineage>
</organism>
<proteinExistence type="predicted"/>
<dbReference type="Proteomes" id="UP000826212">
    <property type="component" value="Chromosome"/>
</dbReference>
<evidence type="ECO:0000313" key="2">
    <source>
        <dbReference type="Proteomes" id="UP000826212"/>
    </source>
</evidence>
<reference evidence="1" key="1">
    <citation type="submission" date="2021-08" db="EMBL/GenBank/DDBJ databases">
        <title>Novel anaerobic bacterium isolated from sea squirt in East Sea, Republic of Korea.</title>
        <authorList>
            <person name="Nguyen T.H."/>
            <person name="Li Z."/>
            <person name="Lee Y.-J."/>
            <person name="Ko J."/>
            <person name="Kim S.-G."/>
        </authorList>
    </citation>
    <scope>NUCLEOTIDE SEQUENCE</scope>
    <source>
        <strain evidence="1">KCTC 25031</strain>
    </source>
</reference>
<name>A0AC61NCJ3_9BACT</name>
<dbReference type="EMBL" id="CP081303">
    <property type="protein sequence ID" value="QZE13176.1"/>
    <property type="molecule type" value="Genomic_DNA"/>
</dbReference>
<accession>A0AC61NCJ3</accession>
<evidence type="ECO:0000313" key="1">
    <source>
        <dbReference type="EMBL" id="QZE13176.1"/>
    </source>
</evidence>
<keyword evidence="2" id="KW-1185">Reference proteome</keyword>